<dbReference type="InterPro" id="IPR019734">
    <property type="entry name" value="TPR_rpt"/>
</dbReference>
<keyword evidence="6" id="KW-1185">Reference proteome</keyword>
<dbReference type="Proteomes" id="UP001190700">
    <property type="component" value="Unassembled WGS sequence"/>
</dbReference>
<keyword evidence="3" id="KW-0677">Repeat</keyword>
<evidence type="ECO:0000313" key="5">
    <source>
        <dbReference type="EMBL" id="KAK3259315.1"/>
    </source>
</evidence>
<dbReference type="PANTHER" id="PTHR45954">
    <property type="entry name" value="LD33695P"/>
    <property type="match status" value="1"/>
</dbReference>
<sequence length="139" mass="15667">TAISHQRAAMELAIELNDLDTEGRCYGALGASFQEVEQYQTASRYMEKSVEIFMHTGDLGGMLVAYANMGGLYSLLKDYRMAIEYQAKALELAQRIGNRDMESRILISLQDSAKEAGEKSMLDEYKKRYLEIAGDFSRT</sequence>
<gene>
    <name evidence="5" type="ORF">CYMTET_31676</name>
</gene>
<comment type="caution">
    <text evidence="5">The sequence shown here is derived from an EMBL/GenBank/DDBJ whole genome shotgun (WGS) entry which is preliminary data.</text>
</comment>
<dbReference type="GO" id="GO:0001965">
    <property type="term" value="F:G-protein alpha-subunit binding"/>
    <property type="evidence" value="ECO:0007669"/>
    <property type="project" value="TreeGrafter"/>
</dbReference>
<evidence type="ECO:0000256" key="3">
    <source>
        <dbReference type="ARBA" id="ARBA00022737"/>
    </source>
</evidence>
<feature type="non-terminal residue" evidence="5">
    <location>
        <position position="1"/>
    </location>
</feature>
<reference evidence="5 6" key="1">
    <citation type="journal article" date="2015" name="Genome Biol. Evol.">
        <title>Comparative Genomics of a Bacterivorous Green Alga Reveals Evolutionary Causalities and Consequences of Phago-Mixotrophic Mode of Nutrition.</title>
        <authorList>
            <person name="Burns J.A."/>
            <person name="Paasch A."/>
            <person name="Narechania A."/>
            <person name="Kim E."/>
        </authorList>
    </citation>
    <scope>NUCLEOTIDE SEQUENCE [LARGE SCALE GENOMIC DNA]</scope>
    <source>
        <strain evidence="5 6">PLY_AMNH</strain>
    </source>
</reference>
<proteinExistence type="predicted"/>
<accession>A0AAE0FGI5</accession>
<protein>
    <recommendedName>
        <fullName evidence="7">Tetratricopeptide repeat protein</fullName>
    </recommendedName>
</protein>
<dbReference type="InterPro" id="IPR011990">
    <property type="entry name" value="TPR-like_helical_dom_sf"/>
</dbReference>
<evidence type="ECO:0000256" key="1">
    <source>
        <dbReference type="ARBA" id="ARBA00004496"/>
    </source>
</evidence>
<evidence type="ECO:0000256" key="2">
    <source>
        <dbReference type="ARBA" id="ARBA00022490"/>
    </source>
</evidence>
<comment type="subcellular location">
    <subcellularLocation>
        <location evidence="1">Cytoplasm</location>
    </subcellularLocation>
</comment>
<evidence type="ECO:0000256" key="4">
    <source>
        <dbReference type="PROSITE-ProRule" id="PRU00339"/>
    </source>
</evidence>
<dbReference type="GO" id="GO:0005938">
    <property type="term" value="C:cell cortex"/>
    <property type="evidence" value="ECO:0007669"/>
    <property type="project" value="TreeGrafter"/>
</dbReference>
<dbReference type="PROSITE" id="PS50005">
    <property type="entry name" value="TPR"/>
    <property type="match status" value="1"/>
</dbReference>
<dbReference type="EMBL" id="LGRX02018854">
    <property type="protein sequence ID" value="KAK3259315.1"/>
    <property type="molecule type" value="Genomic_DNA"/>
</dbReference>
<evidence type="ECO:0008006" key="7">
    <source>
        <dbReference type="Google" id="ProtNLM"/>
    </source>
</evidence>
<dbReference type="InterPro" id="IPR052386">
    <property type="entry name" value="GPSM"/>
</dbReference>
<name>A0AAE0FGI5_9CHLO</name>
<keyword evidence="4" id="KW-0802">TPR repeat</keyword>
<dbReference type="SUPFAM" id="SSF48452">
    <property type="entry name" value="TPR-like"/>
    <property type="match status" value="1"/>
</dbReference>
<dbReference type="PANTHER" id="PTHR45954:SF1">
    <property type="entry name" value="LD33695P"/>
    <property type="match status" value="1"/>
</dbReference>
<dbReference type="GO" id="GO:0000132">
    <property type="term" value="P:establishment of mitotic spindle orientation"/>
    <property type="evidence" value="ECO:0007669"/>
    <property type="project" value="TreeGrafter"/>
</dbReference>
<organism evidence="5 6">
    <name type="scientific">Cymbomonas tetramitiformis</name>
    <dbReference type="NCBI Taxonomy" id="36881"/>
    <lineage>
        <taxon>Eukaryota</taxon>
        <taxon>Viridiplantae</taxon>
        <taxon>Chlorophyta</taxon>
        <taxon>Pyramimonadophyceae</taxon>
        <taxon>Pyramimonadales</taxon>
        <taxon>Pyramimonadaceae</taxon>
        <taxon>Cymbomonas</taxon>
    </lineage>
</organism>
<dbReference type="AlphaFoldDB" id="A0AAE0FGI5"/>
<dbReference type="Pfam" id="PF13181">
    <property type="entry name" value="TPR_8"/>
    <property type="match status" value="1"/>
</dbReference>
<dbReference type="GO" id="GO:0005092">
    <property type="term" value="F:GDP-dissociation inhibitor activity"/>
    <property type="evidence" value="ECO:0007669"/>
    <property type="project" value="TreeGrafter"/>
</dbReference>
<dbReference type="Gene3D" id="1.25.40.10">
    <property type="entry name" value="Tetratricopeptide repeat domain"/>
    <property type="match status" value="1"/>
</dbReference>
<evidence type="ECO:0000313" key="6">
    <source>
        <dbReference type="Proteomes" id="UP001190700"/>
    </source>
</evidence>
<keyword evidence="2" id="KW-0963">Cytoplasm</keyword>
<feature type="repeat" description="TPR" evidence="4">
    <location>
        <begin position="63"/>
        <end position="96"/>
    </location>
</feature>